<dbReference type="EMBL" id="JAJEPR010000003">
    <property type="protein sequence ID" value="MCC2188700.1"/>
    <property type="molecule type" value="Genomic_DNA"/>
</dbReference>
<dbReference type="RefSeq" id="WP_227614210.1">
    <property type="nucleotide sequence ID" value="NZ_JAJEPR010000003.1"/>
</dbReference>
<organism evidence="2 3">
    <name type="scientific">Fusicatenibacter faecihominis</name>
    <dbReference type="NCBI Taxonomy" id="2881276"/>
    <lineage>
        <taxon>Bacteria</taxon>
        <taxon>Bacillati</taxon>
        <taxon>Bacillota</taxon>
        <taxon>Clostridia</taxon>
        <taxon>Lachnospirales</taxon>
        <taxon>Lachnospiraceae</taxon>
        <taxon>Fusicatenibacter</taxon>
    </lineage>
</organism>
<proteinExistence type="predicted"/>
<comment type="caution">
    <text evidence="2">The sequence shown here is derived from an EMBL/GenBank/DDBJ whole genome shotgun (WGS) entry which is preliminary data.</text>
</comment>
<dbReference type="Pfam" id="PF00884">
    <property type="entry name" value="Sulfatase"/>
    <property type="match status" value="1"/>
</dbReference>
<sequence length="213" mass="24553">MRTKRREGKLFTFCVTMRNHGGYDESTPGDFVSTVKLNYQKSYPLAETYLSEVNVTDQAFEKLVDYFKDHDEKTMIVMFGDHLPAIETEFYEDLFGKELSDLDMQELQKRYMTPYIIWTNYATERKVEDMSSNYLGSYILEQAGLKMSAYQESLLALKGTVPIIGQGAICDSNGNWYSLDGDLPTECSEALNEYEILQYNNIFDKTNLVSDIE</sequence>
<dbReference type="GO" id="GO:0016787">
    <property type="term" value="F:hydrolase activity"/>
    <property type="evidence" value="ECO:0007669"/>
    <property type="project" value="UniProtKB-KW"/>
</dbReference>
<evidence type="ECO:0000259" key="1">
    <source>
        <dbReference type="Pfam" id="PF00884"/>
    </source>
</evidence>
<dbReference type="SUPFAM" id="SSF53649">
    <property type="entry name" value="Alkaline phosphatase-like"/>
    <property type="match status" value="1"/>
</dbReference>
<protein>
    <submittedName>
        <fullName evidence="2">Sulfatase-like hydrolase/transferase</fullName>
    </submittedName>
</protein>
<dbReference type="AlphaFoldDB" id="A0AAE3J5H8"/>
<evidence type="ECO:0000313" key="3">
    <source>
        <dbReference type="Proteomes" id="UP001197875"/>
    </source>
</evidence>
<accession>A0AAE3J5H8</accession>
<dbReference type="InterPro" id="IPR017850">
    <property type="entry name" value="Alkaline_phosphatase_core_sf"/>
</dbReference>
<evidence type="ECO:0000313" key="2">
    <source>
        <dbReference type="EMBL" id="MCC2188700.1"/>
    </source>
</evidence>
<feature type="domain" description="Sulfatase N-terminal" evidence="1">
    <location>
        <begin position="6"/>
        <end position="144"/>
    </location>
</feature>
<dbReference type="Gene3D" id="3.40.720.10">
    <property type="entry name" value="Alkaline Phosphatase, subunit A"/>
    <property type="match status" value="1"/>
</dbReference>
<keyword evidence="2" id="KW-0378">Hydrolase</keyword>
<dbReference type="Proteomes" id="UP001197875">
    <property type="component" value="Unassembled WGS sequence"/>
</dbReference>
<reference evidence="2 3" key="1">
    <citation type="submission" date="2021-10" db="EMBL/GenBank/DDBJ databases">
        <title>Anaerobic single-cell dispensing facilitates the cultivation of human gut bacteria.</title>
        <authorList>
            <person name="Afrizal A."/>
        </authorList>
    </citation>
    <scope>NUCLEOTIDE SEQUENCE [LARGE SCALE GENOMIC DNA]</scope>
    <source>
        <strain evidence="2 3">CLA-AA-H277</strain>
    </source>
</reference>
<gene>
    <name evidence="2" type="ORF">LKD71_02485</name>
</gene>
<name>A0AAE3J5H8_9FIRM</name>
<keyword evidence="3" id="KW-1185">Reference proteome</keyword>
<dbReference type="InterPro" id="IPR000917">
    <property type="entry name" value="Sulfatase_N"/>
</dbReference>